<comment type="subcellular location">
    <subcellularLocation>
        <location evidence="2">Cell membrane</location>
    </subcellularLocation>
</comment>
<keyword evidence="4" id="KW-0813">Transport</keyword>
<feature type="compositionally biased region" description="Low complexity" evidence="8">
    <location>
        <begin position="112"/>
        <end position="133"/>
    </location>
</feature>
<feature type="region of interest" description="Disordered" evidence="8">
    <location>
        <begin position="257"/>
        <end position="279"/>
    </location>
</feature>
<evidence type="ECO:0000256" key="3">
    <source>
        <dbReference type="ARBA" id="ARBA00010067"/>
    </source>
</evidence>
<feature type="region of interest" description="Disordered" evidence="8">
    <location>
        <begin position="108"/>
        <end position="134"/>
    </location>
</feature>
<dbReference type="PANTHER" id="PTHR33541:SF12">
    <property type="entry name" value="PROTEIN BIG GRAIN 1-LIKE A"/>
    <property type="match status" value="1"/>
</dbReference>
<evidence type="ECO:0000313" key="10">
    <source>
        <dbReference type="Proteomes" id="UP001472677"/>
    </source>
</evidence>
<evidence type="ECO:0000256" key="1">
    <source>
        <dbReference type="ARBA" id="ARBA00002281"/>
    </source>
</evidence>
<gene>
    <name evidence="9" type="ORF">V6N12_052855</name>
</gene>
<keyword evidence="7" id="KW-0927">Auxin signaling pathway</keyword>
<evidence type="ECO:0000256" key="2">
    <source>
        <dbReference type="ARBA" id="ARBA00004236"/>
    </source>
</evidence>
<name>A0ABR2C331_9ROSI</name>
<evidence type="ECO:0000256" key="7">
    <source>
        <dbReference type="ARBA" id="ARBA00023294"/>
    </source>
</evidence>
<accession>A0ABR2C331</accession>
<reference evidence="9 10" key="1">
    <citation type="journal article" date="2024" name="G3 (Bethesda)">
        <title>Genome assembly of Hibiscus sabdariffa L. provides insights into metabolisms of medicinal natural products.</title>
        <authorList>
            <person name="Kim T."/>
        </authorList>
    </citation>
    <scope>NUCLEOTIDE SEQUENCE [LARGE SCALE GENOMIC DNA]</scope>
    <source>
        <strain evidence="9">TK-2024</strain>
        <tissue evidence="9">Old leaves</tissue>
    </source>
</reference>
<evidence type="ECO:0000313" key="9">
    <source>
        <dbReference type="EMBL" id="KAK8513683.1"/>
    </source>
</evidence>
<dbReference type="EMBL" id="JBBPBM010000069">
    <property type="protein sequence ID" value="KAK8513683.1"/>
    <property type="molecule type" value="Genomic_DNA"/>
</dbReference>
<dbReference type="PANTHER" id="PTHR33541">
    <property type="entry name" value="PROTEIN BIG GRAIN 1-LIKE A-RELATED"/>
    <property type="match status" value="1"/>
</dbReference>
<dbReference type="Proteomes" id="UP001472677">
    <property type="component" value="Unassembled WGS sequence"/>
</dbReference>
<evidence type="ECO:0000256" key="5">
    <source>
        <dbReference type="ARBA" id="ARBA00022475"/>
    </source>
</evidence>
<keyword evidence="5" id="KW-1003">Cell membrane</keyword>
<feature type="region of interest" description="Disordered" evidence="8">
    <location>
        <begin position="45"/>
        <end position="65"/>
    </location>
</feature>
<organism evidence="9 10">
    <name type="scientific">Hibiscus sabdariffa</name>
    <name type="common">roselle</name>
    <dbReference type="NCBI Taxonomy" id="183260"/>
    <lineage>
        <taxon>Eukaryota</taxon>
        <taxon>Viridiplantae</taxon>
        <taxon>Streptophyta</taxon>
        <taxon>Embryophyta</taxon>
        <taxon>Tracheophyta</taxon>
        <taxon>Spermatophyta</taxon>
        <taxon>Magnoliopsida</taxon>
        <taxon>eudicotyledons</taxon>
        <taxon>Gunneridae</taxon>
        <taxon>Pentapetalae</taxon>
        <taxon>rosids</taxon>
        <taxon>malvids</taxon>
        <taxon>Malvales</taxon>
        <taxon>Malvaceae</taxon>
        <taxon>Malvoideae</taxon>
        <taxon>Hibiscus</taxon>
    </lineage>
</organism>
<sequence length="426" mass="48519">MYRLEKTVYRHERDHPSFSSTLLDKICRSIDDGDSKNGDLKFYRETMQKKQSKGRGYGEEEDEEMPSLRRACLIEKWMEKKVDEKANAGRKQVFSELERKSDHEYDHDRDGVFFSSTSTSSDSSSGGFSSSDTESMHVTKSKSLCFVTSRPKPVRTSVSVRSDKPVKTERTGRTLFDDYHYSSASDYTPKIHESLFRSKSRATKIYSNLKKVKPPVSPGGRLAGFINSLFTTSNTKKARGTPCDDERKLKSGQVSTCSSASSFSRSCLSKNSPSTRERLRNGVKRSVRFCPVSVIVDEDCRPCGQKCLYQEEPTSSVSVTVPAVWKIRKSPPRKVEEEMKFQVMEKARRIEQMAAKFLKEYHLNQRKKTYMDDDEDEDDAASYSSSDLFELDHLALVGNNRYREELPVYETTHVATNRAIANGLIS</sequence>
<keyword evidence="10" id="KW-1185">Reference proteome</keyword>
<evidence type="ECO:0000256" key="4">
    <source>
        <dbReference type="ARBA" id="ARBA00022448"/>
    </source>
</evidence>
<evidence type="ECO:0000256" key="6">
    <source>
        <dbReference type="ARBA" id="ARBA00023136"/>
    </source>
</evidence>
<protein>
    <recommendedName>
        <fullName evidence="11">Protein BIG GRAIN 1-like A</fullName>
    </recommendedName>
</protein>
<feature type="compositionally biased region" description="Low complexity" evidence="8">
    <location>
        <begin position="257"/>
        <end position="269"/>
    </location>
</feature>
<keyword evidence="6" id="KW-0472">Membrane</keyword>
<evidence type="ECO:0008006" key="11">
    <source>
        <dbReference type="Google" id="ProtNLM"/>
    </source>
</evidence>
<dbReference type="InterPro" id="IPR039621">
    <property type="entry name" value="BG1-like"/>
</dbReference>
<comment type="similarity">
    <text evidence="3">Belongs to the BIG GRAIN 1 (BG1) plant protein family.</text>
</comment>
<comment type="function">
    <text evidence="1">Involved in auxin transport. Regulator of the auxin signaling pathway.</text>
</comment>
<comment type="caution">
    <text evidence="9">The sequence shown here is derived from an EMBL/GenBank/DDBJ whole genome shotgun (WGS) entry which is preliminary data.</text>
</comment>
<proteinExistence type="inferred from homology"/>
<evidence type="ECO:0000256" key="8">
    <source>
        <dbReference type="SAM" id="MobiDB-lite"/>
    </source>
</evidence>